<feature type="transmembrane region" description="Helical" evidence="8">
    <location>
        <begin position="19"/>
        <end position="36"/>
    </location>
</feature>
<keyword evidence="7 8" id="KW-0472">Membrane</keyword>
<keyword evidence="4 10" id="KW-0808">Transferase</keyword>
<dbReference type="GO" id="GO:0009103">
    <property type="term" value="P:lipopolysaccharide biosynthetic process"/>
    <property type="evidence" value="ECO:0007669"/>
    <property type="project" value="UniProtKB-ARBA"/>
</dbReference>
<proteinExistence type="predicted"/>
<evidence type="ECO:0000256" key="4">
    <source>
        <dbReference type="ARBA" id="ARBA00022679"/>
    </source>
</evidence>
<feature type="transmembrane region" description="Helical" evidence="8">
    <location>
        <begin position="185"/>
        <end position="204"/>
    </location>
</feature>
<keyword evidence="5 8" id="KW-0812">Transmembrane</keyword>
<dbReference type="PANTHER" id="PTHR33908">
    <property type="entry name" value="MANNOSYLTRANSFERASE YKCB-RELATED"/>
    <property type="match status" value="1"/>
</dbReference>
<keyword evidence="2" id="KW-1003">Cell membrane</keyword>
<feature type="domain" description="Glycosyltransferase RgtA/B/C/D-like" evidence="9">
    <location>
        <begin position="71"/>
        <end position="231"/>
    </location>
</feature>
<dbReference type="RefSeq" id="WP_145259704.1">
    <property type="nucleotide sequence ID" value="NZ_CP036316.1"/>
</dbReference>
<dbReference type="EMBL" id="CP036316">
    <property type="protein sequence ID" value="QDT63408.1"/>
    <property type="molecule type" value="Genomic_DNA"/>
</dbReference>
<feature type="transmembrane region" description="Helical" evidence="8">
    <location>
        <begin position="388"/>
        <end position="412"/>
    </location>
</feature>
<evidence type="ECO:0000259" key="9">
    <source>
        <dbReference type="Pfam" id="PF13231"/>
    </source>
</evidence>
<keyword evidence="11" id="KW-1185">Reference proteome</keyword>
<dbReference type="OrthoDB" id="207747at2"/>
<feature type="transmembrane region" description="Helical" evidence="8">
    <location>
        <begin position="115"/>
        <end position="137"/>
    </location>
</feature>
<evidence type="ECO:0000256" key="2">
    <source>
        <dbReference type="ARBA" id="ARBA00022475"/>
    </source>
</evidence>
<feature type="transmembrane region" description="Helical" evidence="8">
    <location>
        <begin position="216"/>
        <end position="234"/>
    </location>
</feature>
<name>A0A517T4W9_9PLAN</name>
<sequence>MPRAAGDHNLLTAPQRAEWITIGVLSALALLLRCMFPGRLAIEHYDEGIYAANLISSAETNFTHPALAFHAPPLLPLLIEFSLILFGTGGAIPMLPSIILGTATVPLCWWASRRWFGPATGISAAAMVTFLDMHVLYSRTALTDGPATFFLIAGVYLTWEAITRTSFRWAIAAGVVIALGWSTKYTGWLPLAISLAGTLPWVIFQWKERAKQLPSLGLIWLTMTGVAVLCWLPTWRWLQSVGGYAAISANHASYVVPWSEAWATLWQQIGNQWAFESPACHLGISLALILAVVVHERFRPSWKVILTAFLCAMPLIAAARFLTTAGLLWLLGMASCRSIVAYDVMRWKFWKPDDSEATPERSLACWMLLAWIVGLTLALSHYQPYPRLGLPLLAGCGLGAAVTIAALAQWITRLQPVTWKTKQWSLLVTVVVVTVGLSLAFAGSRSQRFLAVAWADRTATRKVAEKIIEASREASPRRPRPIVIATRSEPALYYHLSTLTSDADDMVIGLSPLRNAIDAANRGLPTFIAIGIHSRTEPSVTEALETFADRLQPVETFDYGVSEFVKLNYVTPGELESGEFDNKLELLRVAE</sequence>
<gene>
    <name evidence="10" type="ORF">V22_06290</name>
</gene>
<accession>A0A517T4W9</accession>
<dbReference type="GO" id="GO:0016763">
    <property type="term" value="F:pentosyltransferase activity"/>
    <property type="evidence" value="ECO:0007669"/>
    <property type="project" value="TreeGrafter"/>
</dbReference>
<dbReference type="Proteomes" id="UP000319976">
    <property type="component" value="Chromosome"/>
</dbReference>
<dbReference type="GO" id="GO:0005886">
    <property type="term" value="C:plasma membrane"/>
    <property type="evidence" value="ECO:0007669"/>
    <property type="project" value="UniProtKB-SubCell"/>
</dbReference>
<dbReference type="InterPro" id="IPR038731">
    <property type="entry name" value="RgtA/B/C-like"/>
</dbReference>
<dbReference type="PANTHER" id="PTHR33908:SF11">
    <property type="entry name" value="MEMBRANE PROTEIN"/>
    <property type="match status" value="1"/>
</dbReference>
<keyword evidence="3 10" id="KW-0328">Glycosyltransferase</keyword>
<feature type="transmembrane region" description="Helical" evidence="8">
    <location>
        <begin position="363"/>
        <end position="382"/>
    </location>
</feature>
<feature type="transmembrane region" description="Helical" evidence="8">
    <location>
        <begin position="301"/>
        <end position="319"/>
    </location>
</feature>
<evidence type="ECO:0000256" key="5">
    <source>
        <dbReference type="ARBA" id="ARBA00022692"/>
    </source>
</evidence>
<evidence type="ECO:0000256" key="7">
    <source>
        <dbReference type="ARBA" id="ARBA00023136"/>
    </source>
</evidence>
<feature type="transmembrane region" description="Helical" evidence="8">
    <location>
        <begin position="149"/>
        <end position="179"/>
    </location>
</feature>
<keyword evidence="6 8" id="KW-1133">Transmembrane helix</keyword>
<reference evidence="10 11" key="1">
    <citation type="submission" date="2019-02" db="EMBL/GenBank/DDBJ databases">
        <title>Deep-cultivation of Planctomycetes and their phenomic and genomic characterization uncovers novel biology.</title>
        <authorList>
            <person name="Wiegand S."/>
            <person name="Jogler M."/>
            <person name="Boedeker C."/>
            <person name="Pinto D."/>
            <person name="Vollmers J."/>
            <person name="Rivas-Marin E."/>
            <person name="Kohn T."/>
            <person name="Peeters S.H."/>
            <person name="Heuer A."/>
            <person name="Rast P."/>
            <person name="Oberbeckmann S."/>
            <person name="Bunk B."/>
            <person name="Jeske O."/>
            <person name="Meyerdierks A."/>
            <person name="Storesund J.E."/>
            <person name="Kallscheuer N."/>
            <person name="Luecker S."/>
            <person name="Lage O.M."/>
            <person name="Pohl T."/>
            <person name="Merkel B.J."/>
            <person name="Hornburger P."/>
            <person name="Mueller R.-W."/>
            <person name="Bruemmer F."/>
            <person name="Labrenz M."/>
            <person name="Spormann A.M."/>
            <person name="Op den Camp H."/>
            <person name="Overmann J."/>
            <person name="Amann R."/>
            <person name="Jetten M.S.M."/>
            <person name="Mascher T."/>
            <person name="Medema M.H."/>
            <person name="Devos D.P."/>
            <person name="Kaster A.-K."/>
            <person name="Ovreas L."/>
            <person name="Rohde M."/>
            <person name="Galperin M.Y."/>
            <person name="Jogler C."/>
        </authorList>
    </citation>
    <scope>NUCLEOTIDE SEQUENCE [LARGE SCALE GENOMIC DNA]</scope>
    <source>
        <strain evidence="10 11">V22</strain>
    </source>
</reference>
<feature type="transmembrane region" description="Helical" evidence="8">
    <location>
        <begin position="74"/>
        <end position="95"/>
    </location>
</feature>
<organism evidence="10 11">
    <name type="scientific">Calycomorphotria hydatis</name>
    <dbReference type="NCBI Taxonomy" id="2528027"/>
    <lineage>
        <taxon>Bacteria</taxon>
        <taxon>Pseudomonadati</taxon>
        <taxon>Planctomycetota</taxon>
        <taxon>Planctomycetia</taxon>
        <taxon>Planctomycetales</taxon>
        <taxon>Planctomycetaceae</taxon>
        <taxon>Calycomorphotria</taxon>
    </lineage>
</organism>
<evidence type="ECO:0000256" key="8">
    <source>
        <dbReference type="SAM" id="Phobius"/>
    </source>
</evidence>
<evidence type="ECO:0000313" key="10">
    <source>
        <dbReference type="EMBL" id="QDT63408.1"/>
    </source>
</evidence>
<dbReference type="AlphaFoldDB" id="A0A517T4W9"/>
<feature type="transmembrane region" description="Helical" evidence="8">
    <location>
        <begin position="273"/>
        <end position="294"/>
    </location>
</feature>
<evidence type="ECO:0000313" key="11">
    <source>
        <dbReference type="Proteomes" id="UP000319976"/>
    </source>
</evidence>
<feature type="transmembrane region" description="Helical" evidence="8">
    <location>
        <begin position="424"/>
        <end position="443"/>
    </location>
</feature>
<dbReference type="InterPro" id="IPR050297">
    <property type="entry name" value="LipidA_mod_glycosyltrf_83"/>
</dbReference>
<feature type="transmembrane region" description="Helical" evidence="8">
    <location>
        <begin position="325"/>
        <end position="342"/>
    </location>
</feature>
<evidence type="ECO:0000256" key="6">
    <source>
        <dbReference type="ARBA" id="ARBA00022989"/>
    </source>
</evidence>
<evidence type="ECO:0000256" key="1">
    <source>
        <dbReference type="ARBA" id="ARBA00004651"/>
    </source>
</evidence>
<dbReference type="KEGG" id="chya:V22_06290"/>
<evidence type="ECO:0000256" key="3">
    <source>
        <dbReference type="ARBA" id="ARBA00022676"/>
    </source>
</evidence>
<comment type="subcellular location">
    <subcellularLocation>
        <location evidence="1">Cell membrane</location>
        <topology evidence="1">Multi-pass membrane protein</topology>
    </subcellularLocation>
</comment>
<protein>
    <submittedName>
        <fullName evidence="10">Dolichyl-phosphate-mannose-protein mannosyltransferase</fullName>
    </submittedName>
</protein>
<dbReference type="Pfam" id="PF13231">
    <property type="entry name" value="PMT_2"/>
    <property type="match status" value="1"/>
</dbReference>